<comment type="caution">
    <text evidence="3">The sequence shown here is derived from an EMBL/GenBank/DDBJ whole genome shotgun (WGS) entry which is preliminary data.</text>
</comment>
<comment type="similarity">
    <text evidence="1">Belongs to the Nudix hydrolase family.</text>
</comment>
<feature type="domain" description="Nudix hydrolase" evidence="2">
    <location>
        <begin position="6"/>
        <end position="132"/>
    </location>
</feature>
<reference evidence="3 4" key="1">
    <citation type="submission" date="2019-12" db="EMBL/GenBank/DDBJ databases">
        <authorList>
            <person name="Yang R."/>
        </authorList>
    </citation>
    <scope>NUCLEOTIDE SEQUENCE [LARGE SCALE GENOMIC DNA]</scope>
    <source>
        <strain evidence="3 4">DONG20-135</strain>
    </source>
</reference>
<dbReference type="Proteomes" id="UP000434036">
    <property type="component" value="Unassembled WGS sequence"/>
</dbReference>
<evidence type="ECO:0000259" key="2">
    <source>
        <dbReference type="PROSITE" id="PS51462"/>
    </source>
</evidence>
<dbReference type="InterPro" id="IPR000086">
    <property type="entry name" value="NUDIX_hydrolase_dom"/>
</dbReference>
<dbReference type="RefSeq" id="WP_160624959.1">
    <property type="nucleotide sequence ID" value="NZ_WUUQ01000002.1"/>
</dbReference>
<dbReference type="SUPFAM" id="SSF55811">
    <property type="entry name" value="Nudix"/>
    <property type="match status" value="1"/>
</dbReference>
<dbReference type="InterPro" id="IPR015797">
    <property type="entry name" value="NUDIX_hydrolase-like_dom_sf"/>
</dbReference>
<evidence type="ECO:0000313" key="3">
    <source>
        <dbReference type="EMBL" id="MXQ73516.1"/>
    </source>
</evidence>
<evidence type="ECO:0000313" key="4">
    <source>
        <dbReference type="Proteomes" id="UP000434036"/>
    </source>
</evidence>
<keyword evidence="4" id="KW-1185">Reference proteome</keyword>
<dbReference type="PANTHER" id="PTHR43736">
    <property type="entry name" value="ADP-RIBOSE PYROPHOSPHATASE"/>
    <property type="match status" value="1"/>
</dbReference>
<evidence type="ECO:0000256" key="1">
    <source>
        <dbReference type="ARBA" id="ARBA00005582"/>
    </source>
</evidence>
<reference evidence="3 4" key="2">
    <citation type="submission" date="2020-01" db="EMBL/GenBank/DDBJ databases">
        <title>Clostridiaceae sp. nov. isolated from the gut of human by culturomics.</title>
        <authorList>
            <person name="Chang Y."/>
        </authorList>
    </citation>
    <scope>NUCLEOTIDE SEQUENCE [LARGE SCALE GENOMIC DNA]</scope>
    <source>
        <strain evidence="3 4">DONG20-135</strain>
    </source>
</reference>
<dbReference type="CDD" id="cd18875">
    <property type="entry name" value="NUDIX_Hydrolase"/>
    <property type="match status" value="1"/>
</dbReference>
<dbReference type="AlphaFoldDB" id="A0A6N8U5N6"/>
<name>A0A6N8U5N6_9FIRM</name>
<dbReference type="EMBL" id="WUUQ01000002">
    <property type="protein sequence ID" value="MXQ73516.1"/>
    <property type="molecule type" value="Genomic_DNA"/>
</dbReference>
<dbReference type="Gene3D" id="3.90.79.10">
    <property type="entry name" value="Nucleoside Triphosphate Pyrophosphohydrolase"/>
    <property type="match status" value="1"/>
</dbReference>
<dbReference type="PANTHER" id="PTHR43736:SF1">
    <property type="entry name" value="DIHYDRONEOPTERIN TRIPHOSPHATE DIPHOSPHATASE"/>
    <property type="match status" value="1"/>
</dbReference>
<protein>
    <submittedName>
        <fullName evidence="3">NUDIX domain-containing protein</fullName>
    </submittedName>
</protein>
<organism evidence="3 4">
    <name type="scientific">Copranaerobaculum intestinale</name>
    <dbReference type="NCBI Taxonomy" id="2692629"/>
    <lineage>
        <taxon>Bacteria</taxon>
        <taxon>Bacillati</taxon>
        <taxon>Bacillota</taxon>
        <taxon>Erysipelotrichia</taxon>
        <taxon>Erysipelotrichales</taxon>
        <taxon>Erysipelotrichaceae</taxon>
        <taxon>Copranaerobaculum</taxon>
    </lineage>
</organism>
<dbReference type="Pfam" id="PF00293">
    <property type="entry name" value="NUDIX"/>
    <property type="match status" value="1"/>
</dbReference>
<proteinExistence type="inferred from homology"/>
<accession>A0A6N8U5N6</accession>
<gene>
    <name evidence="3" type="ORF">GSF08_06165</name>
</gene>
<dbReference type="PROSITE" id="PS51462">
    <property type="entry name" value="NUDIX"/>
    <property type="match status" value="1"/>
</dbReference>
<sequence>MSRKEAAIFTNLCMITNQKGEILVQNRTSKYWPGIAFPGGHVESGESFTRSVIHEVLEETNLTIEHPSLCGIKQYQTDDHARYVVLLYTCDQFTGELKSSSEGEVFWITKEALKNYKLADDFLEMLPIFEKDTLNEFYYYQDDEQEWKYEII</sequence>